<name>A0A0R0LWW1_9MICR</name>
<protein>
    <submittedName>
        <fullName evidence="1">Uncharacterized protein</fullName>
    </submittedName>
</protein>
<sequence length="60" mass="7436">MIFFIKDKKIHKEGVFWRMWDLILIFSHSILENIDLPNFEMFWVTQLFSYGNFPFFTENI</sequence>
<evidence type="ECO:0000313" key="2">
    <source>
        <dbReference type="Proteomes" id="UP000051530"/>
    </source>
</evidence>
<proteinExistence type="predicted"/>
<organism evidence="1 2">
    <name type="scientific">Pseudoloma neurophilia</name>
    <dbReference type="NCBI Taxonomy" id="146866"/>
    <lineage>
        <taxon>Eukaryota</taxon>
        <taxon>Fungi</taxon>
        <taxon>Fungi incertae sedis</taxon>
        <taxon>Microsporidia</taxon>
        <taxon>Pseudoloma</taxon>
    </lineage>
</organism>
<keyword evidence="2" id="KW-1185">Reference proteome</keyword>
<gene>
    <name evidence="1" type="ORF">M153_533000470</name>
</gene>
<dbReference type="EMBL" id="LGUB01000200">
    <property type="protein sequence ID" value="KRH93836.1"/>
    <property type="molecule type" value="Genomic_DNA"/>
</dbReference>
<dbReference type="AlphaFoldDB" id="A0A0R0LWW1"/>
<comment type="caution">
    <text evidence="1">The sequence shown here is derived from an EMBL/GenBank/DDBJ whole genome shotgun (WGS) entry which is preliminary data.</text>
</comment>
<dbReference type="VEuPathDB" id="MicrosporidiaDB:M153_533000470"/>
<accession>A0A0R0LWW1</accession>
<evidence type="ECO:0000313" key="1">
    <source>
        <dbReference type="EMBL" id="KRH93836.1"/>
    </source>
</evidence>
<dbReference type="Proteomes" id="UP000051530">
    <property type="component" value="Unassembled WGS sequence"/>
</dbReference>
<reference evidence="1 2" key="1">
    <citation type="submission" date="2015-07" db="EMBL/GenBank/DDBJ databases">
        <title>The genome of Pseudoloma neurophilia, a relevant intracellular parasite of the zebrafish.</title>
        <authorList>
            <person name="Ndikumana S."/>
            <person name="Pelin A."/>
            <person name="Sanders J."/>
            <person name="Corradi N."/>
        </authorList>
    </citation>
    <scope>NUCLEOTIDE SEQUENCE [LARGE SCALE GENOMIC DNA]</scope>
    <source>
        <strain evidence="1 2">MK1</strain>
    </source>
</reference>